<evidence type="ECO:0000313" key="1">
    <source>
        <dbReference type="EMBL" id="CAB4124670.1"/>
    </source>
</evidence>
<name>A0A6J5KWT7_9CAUD</name>
<gene>
    <name evidence="1" type="ORF">UFOVP53_20</name>
</gene>
<organism evidence="1">
    <name type="scientific">uncultured Caudovirales phage</name>
    <dbReference type="NCBI Taxonomy" id="2100421"/>
    <lineage>
        <taxon>Viruses</taxon>
        <taxon>Duplodnaviria</taxon>
        <taxon>Heunggongvirae</taxon>
        <taxon>Uroviricota</taxon>
        <taxon>Caudoviricetes</taxon>
        <taxon>Peduoviridae</taxon>
        <taxon>Maltschvirus</taxon>
        <taxon>Maltschvirus maltsch</taxon>
    </lineage>
</organism>
<sequence>MNLLENKYVKIGVVSLLLLGAGYGVGKFSNPAKVITKTEIKEVVKVVEVVKEKKDVKTETRVITHPDGTKEEVTVIIDRTATDTNTDTNINRDIKNETITTRDLGLSIQALALAKSNDLGNREYGVLIKKRIISNISGTILATQKGTVGIAIGLDF</sequence>
<protein>
    <submittedName>
        <fullName evidence="1">Uncharacterized protein</fullName>
    </submittedName>
</protein>
<dbReference type="EMBL" id="LR796189">
    <property type="protein sequence ID" value="CAB4124670.1"/>
    <property type="molecule type" value="Genomic_DNA"/>
</dbReference>
<reference evidence="1" key="1">
    <citation type="submission" date="2020-04" db="EMBL/GenBank/DDBJ databases">
        <authorList>
            <person name="Chiriac C."/>
            <person name="Salcher M."/>
            <person name="Ghai R."/>
            <person name="Kavagutti S V."/>
        </authorList>
    </citation>
    <scope>NUCLEOTIDE SEQUENCE</scope>
</reference>
<proteinExistence type="predicted"/>
<accession>A0A6J5KWT7</accession>